<name>A0A1I2C2N8_9GAMM</name>
<comment type="similarity">
    <text evidence="1">Belongs to the proline racemase family.</text>
</comment>
<proteinExistence type="inferred from homology"/>
<evidence type="ECO:0000256" key="1">
    <source>
        <dbReference type="ARBA" id="ARBA00007529"/>
    </source>
</evidence>
<dbReference type="GO" id="GO:0047580">
    <property type="term" value="F:4-hydroxyproline epimerase activity"/>
    <property type="evidence" value="ECO:0007669"/>
    <property type="project" value="UniProtKB-ARBA"/>
</dbReference>
<sequence>MHTIDVIDSHTGGEPTRTVIAGFPDLGAGTLMEQRERFRRDFDRWRAGIACEPRGSATVVGALLLPPQSADACAGVIFFNNVSYLGMCGHGTIGVVRTLQHMGRIGPGLHRIETPVGTVGAELHADGRVSIDNVESYRHAKDVQVSVPGYGEVTGDIAWGGNWFFITKDTPLPLDIGHQRELTAYTEAIRRVLEAQGITGAEGGEIDHIEINADLPGKAGRNFVLCPGLAYDRSPCGTGTSAKLACLAADGKLAPGEVWRQESILGEGSEFEATYTLGARGVKPRITGSAYVVARSTLLFDEADAFTWGSGAE</sequence>
<dbReference type="SUPFAM" id="SSF54506">
    <property type="entry name" value="Diaminopimelate epimerase-like"/>
    <property type="match status" value="1"/>
</dbReference>
<dbReference type="AlphaFoldDB" id="A0A1I2C2N8"/>
<keyword evidence="3" id="KW-1185">Reference proteome</keyword>
<gene>
    <name evidence="2" type="ORF">SAMN02799615_01334</name>
</gene>
<protein>
    <submittedName>
        <fullName evidence="2">Proline racemase</fullName>
    </submittedName>
</protein>
<evidence type="ECO:0000313" key="3">
    <source>
        <dbReference type="Proteomes" id="UP000199477"/>
    </source>
</evidence>
<dbReference type="NCBIfam" id="NF010577">
    <property type="entry name" value="PRK13970.1"/>
    <property type="match status" value="1"/>
</dbReference>
<dbReference type="RefSeq" id="WP_026636096.1">
    <property type="nucleotide sequence ID" value="NZ_FONH01000003.1"/>
</dbReference>
<evidence type="ECO:0000313" key="2">
    <source>
        <dbReference type="EMBL" id="SFE62422.1"/>
    </source>
</evidence>
<accession>A0A1I2C2N8</accession>
<dbReference type="STRING" id="500610.SAMN02799615_01334"/>
<dbReference type="SFLD" id="SFLDS00028">
    <property type="entry name" value="Proline_Racemase"/>
    <property type="match status" value="1"/>
</dbReference>
<organism evidence="2 3">
    <name type="scientific">Dyella marensis</name>
    <dbReference type="NCBI Taxonomy" id="500610"/>
    <lineage>
        <taxon>Bacteria</taxon>
        <taxon>Pseudomonadati</taxon>
        <taxon>Pseudomonadota</taxon>
        <taxon>Gammaproteobacteria</taxon>
        <taxon>Lysobacterales</taxon>
        <taxon>Rhodanobacteraceae</taxon>
        <taxon>Dyella</taxon>
    </lineage>
</organism>
<dbReference type="PANTHER" id="PTHR33442">
    <property type="entry name" value="TRANS-3-HYDROXY-L-PROLINE DEHYDRATASE"/>
    <property type="match status" value="1"/>
</dbReference>
<dbReference type="Pfam" id="PF05544">
    <property type="entry name" value="Pro_racemase"/>
    <property type="match status" value="1"/>
</dbReference>
<dbReference type="Gene3D" id="3.10.310.10">
    <property type="entry name" value="Diaminopimelate Epimerase, Chain A, domain 1"/>
    <property type="match status" value="2"/>
</dbReference>
<dbReference type="InterPro" id="IPR008794">
    <property type="entry name" value="Pro_racemase_fam"/>
</dbReference>
<dbReference type="Proteomes" id="UP000199477">
    <property type="component" value="Unassembled WGS sequence"/>
</dbReference>
<dbReference type="EMBL" id="FONH01000003">
    <property type="protein sequence ID" value="SFE62422.1"/>
    <property type="molecule type" value="Genomic_DNA"/>
</dbReference>
<reference evidence="3" key="1">
    <citation type="submission" date="2016-10" db="EMBL/GenBank/DDBJ databases">
        <authorList>
            <person name="Varghese N."/>
            <person name="Submissions S."/>
        </authorList>
    </citation>
    <scope>NUCLEOTIDE SEQUENCE [LARGE SCALE GENOMIC DNA]</scope>
    <source>
        <strain evidence="3">UNC178MFTsu3.1</strain>
    </source>
</reference>
<dbReference type="PIRSF" id="PIRSF029792">
    <property type="entry name" value="Pro_racemase"/>
    <property type="match status" value="1"/>
</dbReference>
<dbReference type="FunFam" id="3.10.310.10:FF:000003">
    <property type="entry name" value="Proline racemase"/>
    <property type="match status" value="1"/>
</dbReference>
<dbReference type="PANTHER" id="PTHR33442:SF1">
    <property type="entry name" value="TRANS-3-HYDROXY-L-PROLINE DEHYDRATASE"/>
    <property type="match status" value="1"/>
</dbReference>